<dbReference type="PANTHER" id="PTHR47567">
    <property type="entry name" value="MITOCHONDRIAL SUBSTRATE/SOLUTE CARRIER"/>
    <property type="match status" value="1"/>
</dbReference>
<proteinExistence type="predicted"/>
<keyword evidence="6" id="KW-1185">Reference proteome</keyword>
<dbReference type="AlphaFoldDB" id="K0TAU9"/>
<dbReference type="eggNOG" id="ENOG502SMM8">
    <property type="taxonomic scope" value="Eukaryota"/>
</dbReference>
<dbReference type="OrthoDB" id="409948at2759"/>
<organism evidence="5 6">
    <name type="scientific">Thalassiosira oceanica</name>
    <name type="common">Marine diatom</name>
    <dbReference type="NCBI Taxonomy" id="159749"/>
    <lineage>
        <taxon>Eukaryota</taxon>
        <taxon>Sar</taxon>
        <taxon>Stramenopiles</taxon>
        <taxon>Ochrophyta</taxon>
        <taxon>Bacillariophyta</taxon>
        <taxon>Coscinodiscophyceae</taxon>
        <taxon>Thalassiosirophycidae</taxon>
        <taxon>Thalassiosirales</taxon>
        <taxon>Thalassiosiraceae</taxon>
        <taxon>Thalassiosira</taxon>
    </lineage>
</organism>
<feature type="transmembrane region" description="Helical" evidence="4">
    <location>
        <begin position="202"/>
        <end position="222"/>
    </location>
</feature>
<evidence type="ECO:0000256" key="2">
    <source>
        <dbReference type="ARBA" id="ARBA00022692"/>
    </source>
</evidence>
<dbReference type="Proteomes" id="UP000266841">
    <property type="component" value="Unassembled WGS sequence"/>
</dbReference>
<dbReference type="PANTHER" id="PTHR47567:SF1">
    <property type="entry name" value="NAD-DEPENDENT EPIMERASE_DEHYDRATASE DOMAIN-CONTAINING PROTEIN"/>
    <property type="match status" value="1"/>
</dbReference>
<evidence type="ECO:0008006" key="7">
    <source>
        <dbReference type="Google" id="ProtNLM"/>
    </source>
</evidence>
<feature type="non-terminal residue" evidence="5">
    <location>
        <position position="1"/>
    </location>
</feature>
<feature type="transmembrane region" description="Helical" evidence="4">
    <location>
        <begin position="158"/>
        <end position="182"/>
    </location>
</feature>
<dbReference type="Gene3D" id="1.50.40.10">
    <property type="entry name" value="Mitochondrial carrier domain"/>
    <property type="match status" value="2"/>
</dbReference>
<dbReference type="GO" id="GO:0016020">
    <property type="term" value="C:membrane"/>
    <property type="evidence" value="ECO:0007669"/>
    <property type="project" value="UniProtKB-SubCell"/>
</dbReference>
<dbReference type="EMBL" id="AGNL01008351">
    <property type="protein sequence ID" value="EJK70576.1"/>
    <property type="molecule type" value="Genomic_DNA"/>
</dbReference>
<dbReference type="InterPro" id="IPR018108">
    <property type="entry name" value="MCP_transmembrane"/>
</dbReference>
<dbReference type="OMA" id="YCASESP"/>
<evidence type="ECO:0000256" key="3">
    <source>
        <dbReference type="ARBA" id="ARBA00023136"/>
    </source>
</evidence>
<keyword evidence="4" id="KW-1133">Transmembrane helix</keyword>
<feature type="transmembrane region" description="Helical" evidence="4">
    <location>
        <begin position="63"/>
        <end position="84"/>
    </location>
</feature>
<comment type="subcellular location">
    <subcellularLocation>
        <location evidence="1">Membrane</location>
        <topology evidence="1">Multi-pass membrane protein</topology>
    </subcellularLocation>
</comment>
<comment type="caution">
    <text evidence="5">The sequence shown here is derived from an EMBL/GenBank/DDBJ whole genome shotgun (WGS) entry which is preliminary data.</text>
</comment>
<gene>
    <name evidence="5" type="ORF">THAOC_08049</name>
</gene>
<evidence type="ECO:0000313" key="6">
    <source>
        <dbReference type="Proteomes" id="UP000266841"/>
    </source>
</evidence>
<keyword evidence="2 4" id="KW-0812">Transmembrane</keyword>
<dbReference type="InterPro" id="IPR023395">
    <property type="entry name" value="MCP_dom_sf"/>
</dbReference>
<keyword evidence="3 4" id="KW-0472">Membrane</keyword>
<dbReference type="Pfam" id="PF00153">
    <property type="entry name" value="Mito_carr"/>
    <property type="match status" value="1"/>
</dbReference>
<dbReference type="SUPFAM" id="SSF103506">
    <property type="entry name" value="Mitochondrial carrier"/>
    <property type="match status" value="1"/>
</dbReference>
<evidence type="ECO:0000256" key="1">
    <source>
        <dbReference type="ARBA" id="ARBA00004141"/>
    </source>
</evidence>
<evidence type="ECO:0000256" key="4">
    <source>
        <dbReference type="SAM" id="Phobius"/>
    </source>
</evidence>
<name>K0TAU9_THAOC</name>
<evidence type="ECO:0000313" key="5">
    <source>
        <dbReference type="EMBL" id="EJK70576.1"/>
    </source>
</evidence>
<accession>K0TAU9</accession>
<protein>
    <recommendedName>
        <fullName evidence="7">Mitochondrial carrier protein</fullName>
    </recommendedName>
</protein>
<sequence length="344" mass="37035">QNVTTAAAVNTAAGQLPTTAFLRKTERPHDGGGGDADIDGGNIEQVATAATVRSSFHKALQRAIGGGLSGAVAGVVQVLSLMWLRTVINYQYRYGGNFIQSLSALYGMGGIRRLYSGIGFAIIQAPLARFVSTAANDGVNLLINSTAWTQTWGAGRKVLVAAMVVGLFRILLMPIDTCKTYIESSKGLTQLMERVRMGEVHLLYSGAVANAISSFLGHYPWFYTYNMLSSNEALLKAIPWNTLRNAFIGFMSSIVSDTVSNFTRVIKTTKQALGASRSDATYAETVNLILASGGVRGLFGRGLKTRILANGLQSILFTVIWRSLASRLQDKSADDVNEHSDINR</sequence>
<reference evidence="5 6" key="1">
    <citation type="journal article" date="2012" name="Genome Biol.">
        <title>Genome and low-iron response of an oceanic diatom adapted to chronic iron limitation.</title>
        <authorList>
            <person name="Lommer M."/>
            <person name="Specht M."/>
            <person name="Roy A.S."/>
            <person name="Kraemer L."/>
            <person name="Andreson R."/>
            <person name="Gutowska M.A."/>
            <person name="Wolf J."/>
            <person name="Bergner S.V."/>
            <person name="Schilhabel M.B."/>
            <person name="Klostermeier U.C."/>
            <person name="Beiko R.G."/>
            <person name="Rosenstiel P."/>
            <person name="Hippler M."/>
            <person name="Laroche J."/>
        </authorList>
    </citation>
    <scope>NUCLEOTIDE SEQUENCE [LARGE SCALE GENOMIC DNA]</scope>
    <source>
        <strain evidence="5 6">CCMP1005</strain>
    </source>
</reference>